<dbReference type="PANTHER" id="PTHR35342:SF5">
    <property type="entry name" value="TRICARBOXYLIC TRANSPORT PROTEIN"/>
    <property type="match status" value="1"/>
</dbReference>
<feature type="domain" description="DUF112" evidence="2">
    <location>
        <begin position="18"/>
        <end position="440"/>
    </location>
</feature>
<evidence type="ECO:0000259" key="2">
    <source>
        <dbReference type="Pfam" id="PF01970"/>
    </source>
</evidence>
<dbReference type="PANTHER" id="PTHR35342">
    <property type="entry name" value="TRICARBOXYLIC TRANSPORT PROTEIN"/>
    <property type="match status" value="1"/>
</dbReference>
<keyword evidence="1" id="KW-0812">Transmembrane</keyword>
<feature type="transmembrane region" description="Helical" evidence="1">
    <location>
        <begin position="356"/>
        <end position="379"/>
    </location>
</feature>
<gene>
    <name evidence="3" type="ORF">KL86APRO_11529</name>
</gene>
<feature type="transmembrane region" description="Helical" evidence="1">
    <location>
        <begin position="107"/>
        <end position="130"/>
    </location>
</feature>
<dbReference type="InterPro" id="IPR002823">
    <property type="entry name" value="DUF112_TM"/>
</dbReference>
<dbReference type="EMBL" id="FLUO01000001">
    <property type="protein sequence ID" value="SBW02046.1"/>
    <property type="molecule type" value="Genomic_DNA"/>
</dbReference>
<dbReference type="Pfam" id="PF01970">
    <property type="entry name" value="TctA"/>
    <property type="match status" value="1"/>
</dbReference>
<feature type="transmembrane region" description="Helical" evidence="1">
    <location>
        <begin position="165"/>
        <end position="182"/>
    </location>
</feature>
<name>A0A212JRH6_9PROT</name>
<sequence length="507" mass="53803">MWDQYVTSFGLIATPEIILSIAAGVLGGLFVGAMPGLTSTMAIALMVPVTFAMEPAHGLSLLMGVYCGGISGGFVASCLLNIPGTPSSAATCLDGYPMSKNGQAPRALALAGYSSILGGCLSGLCLVVIAPTLADFALRFGPWEYFALVIFTFSCVSSLSSGSTLKSFIAAGLGLLLALVGTDPTNGVTRFTFGIEDLESGFDVMPALIGVFAVPQLLEDIDEIGIEAHLIEARIKASDYLAAAKEIWHRKIDLLRSTLIGIVVGILPGVGPGLSNVVAYAQARTASKTPEKFGEGVLAEAIIAPESANNASMGGAMIPLLTLGIPGDASTLMMLGAFMLHNIQPGPLLFRDNGDIVYAIFIAYFIAFAFLLVFLHFCLRPIIKAIVIPAQFMIPVLLVLCTIGCFSLNNRMFDVYCFLAFGLFGYVLKQFKYPLLPVILGLILGHMAEQQLRLSLTLSSGSLAPFFTRPISLVLLAISLISLLLPFYVERRHRNRKLAAAVVPGEH</sequence>
<feature type="transmembrane region" description="Helical" evidence="1">
    <location>
        <begin position="412"/>
        <end position="428"/>
    </location>
</feature>
<evidence type="ECO:0000313" key="3">
    <source>
        <dbReference type="EMBL" id="SBW02046.1"/>
    </source>
</evidence>
<protein>
    <submittedName>
        <fullName evidence="3">Membrane protein</fullName>
    </submittedName>
</protein>
<feature type="transmembrane region" description="Helical" evidence="1">
    <location>
        <begin position="17"/>
        <end position="47"/>
    </location>
</feature>
<feature type="transmembrane region" description="Helical" evidence="1">
    <location>
        <begin position="386"/>
        <end position="406"/>
    </location>
</feature>
<feature type="transmembrane region" description="Helical" evidence="1">
    <location>
        <begin position="142"/>
        <end position="159"/>
    </location>
</feature>
<accession>A0A212JRH6</accession>
<keyword evidence="1" id="KW-0472">Membrane</keyword>
<feature type="transmembrane region" description="Helical" evidence="1">
    <location>
        <begin position="320"/>
        <end position="344"/>
    </location>
</feature>
<evidence type="ECO:0000256" key="1">
    <source>
        <dbReference type="SAM" id="Phobius"/>
    </source>
</evidence>
<keyword evidence="1" id="KW-1133">Transmembrane helix</keyword>
<feature type="transmembrane region" description="Helical" evidence="1">
    <location>
        <begin position="435"/>
        <end position="454"/>
    </location>
</feature>
<feature type="transmembrane region" description="Helical" evidence="1">
    <location>
        <begin position="59"/>
        <end position="82"/>
    </location>
</feature>
<reference evidence="3" key="1">
    <citation type="submission" date="2016-04" db="EMBL/GenBank/DDBJ databases">
        <authorList>
            <person name="Evans L.H."/>
            <person name="Alamgir A."/>
            <person name="Owens N."/>
            <person name="Weber N.D."/>
            <person name="Virtaneva K."/>
            <person name="Barbian K."/>
            <person name="Babar A."/>
            <person name="Rosenke K."/>
        </authorList>
    </citation>
    <scope>NUCLEOTIDE SEQUENCE</scope>
    <source>
        <strain evidence="3">86</strain>
    </source>
</reference>
<organism evidence="3">
    <name type="scientific">uncultured Alphaproteobacteria bacterium</name>
    <dbReference type="NCBI Taxonomy" id="91750"/>
    <lineage>
        <taxon>Bacteria</taxon>
        <taxon>Pseudomonadati</taxon>
        <taxon>Pseudomonadota</taxon>
        <taxon>Alphaproteobacteria</taxon>
        <taxon>environmental samples</taxon>
    </lineage>
</organism>
<proteinExistence type="predicted"/>
<feature type="transmembrane region" description="Helical" evidence="1">
    <location>
        <begin position="466"/>
        <end position="489"/>
    </location>
</feature>
<dbReference type="AlphaFoldDB" id="A0A212JRH6"/>